<dbReference type="Proteomes" id="UP000322234">
    <property type="component" value="Unassembled WGS sequence"/>
</dbReference>
<dbReference type="GO" id="GO:0030425">
    <property type="term" value="C:dendrite"/>
    <property type="evidence" value="ECO:0007669"/>
    <property type="project" value="TreeGrafter"/>
</dbReference>
<dbReference type="GO" id="GO:0051894">
    <property type="term" value="P:positive regulation of focal adhesion assembly"/>
    <property type="evidence" value="ECO:0007669"/>
    <property type="project" value="TreeGrafter"/>
</dbReference>
<evidence type="ECO:0000256" key="3">
    <source>
        <dbReference type="ARBA" id="ARBA00019731"/>
    </source>
</evidence>
<evidence type="ECO:0000256" key="11">
    <source>
        <dbReference type="ARBA" id="ARBA00023288"/>
    </source>
</evidence>
<gene>
    <name evidence="15" type="ORF">E5288_WYG005823</name>
</gene>
<evidence type="ECO:0000256" key="1">
    <source>
        <dbReference type="ARBA" id="ARBA00003467"/>
    </source>
</evidence>
<accession>A0A6B0QUC5</accession>
<evidence type="ECO:0000259" key="14">
    <source>
        <dbReference type="PROSITE" id="PS50835"/>
    </source>
</evidence>
<dbReference type="AlphaFoldDB" id="A0A6B0QUC5"/>
<dbReference type="GO" id="GO:0045121">
    <property type="term" value="C:membrane raft"/>
    <property type="evidence" value="ECO:0007669"/>
    <property type="project" value="TreeGrafter"/>
</dbReference>
<dbReference type="FunFam" id="2.60.40.10:FF:001319">
    <property type="entry name" value="Thy-1 membrane glycoprotein"/>
    <property type="match status" value="1"/>
</dbReference>
<dbReference type="GO" id="GO:0009897">
    <property type="term" value="C:external side of plasma membrane"/>
    <property type="evidence" value="ECO:0007669"/>
    <property type="project" value="TreeGrafter"/>
</dbReference>
<evidence type="ECO:0000256" key="4">
    <source>
        <dbReference type="ARBA" id="ARBA00022475"/>
    </source>
</evidence>
<evidence type="ECO:0000313" key="16">
    <source>
        <dbReference type="Proteomes" id="UP000322234"/>
    </source>
</evidence>
<dbReference type="PROSITE" id="PS50835">
    <property type="entry name" value="IG_LIKE"/>
    <property type="match status" value="1"/>
</dbReference>
<keyword evidence="5" id="KW-0336">GPI-anchor</keyword>
<evidence type="ECO:0000256" key="8">
    <source>
        <dbReference type="ARBA" id="ARBA00023157"/>
    </source>
</evidence>
<evidence type="ECO:0000256" key="10">
    <source>
        <dbReference type="ARBA" id="ARBA00023283"/>
    </source>
</evidence>
<dbReference type="GO" id="GO:0005178">
    <property type="term" value="F:integrin binding"/>
    <property type="evidence" value="ECO:0007669"/>
    <property type="project" value="InterPro"/>
</dbReference>
<feature type="domain" description="Ig-like" evidence="14">
    <location>
        <begin position="3"/>
        <end position="134"/>
    </location>
</feature>
<keyword evidence="10" id="KW-0873">Pyrrolidone carboxylic acid</keyword>
<evidence type="ECO:0000256" key="9">
    <source>
        <dbReference type="ARBA" id="ARBA00023180"/>
    </source>
</evidence>
<dbReference type="EMBL" id="VBQZ03000007">
    <property type="protein sequence ID" value="MXQ81488.1"/>
    <property type="molecule type" value="Genomic_DNA"/>
</dbReference>
<reference evidence="15" key="1">
    <citation type="submission" date="2019-10" db="EMBL/GenBank/DDBJ databases">
        <title>The sequence and de novo assembly of the wild yak genome.</title>
        <authorList>
            <person name="Liu Y."/>
        </authorList>
    </citation>
    <scope>NUCLEOTIDE SEQUENCE [LARGE SCALE GENOMIC DNA]</scope>
    <source>
        <strain evidence="15">WY2019</strain>
    </source>
</reference>
<dbReference type="InterPro" id="IPR033292">
    <property type="entry name" value="THY1"/>
</dbReference>
<dbReference type="InterPro" id="IPR007110">
    <property type="entry name" value="Ig-like_dom"/>
</dbReference>
<keyword evidence="7" id="KW-0472">Membrane</keyword>
<evidence type="ECO:0000256" key="5">
    <source>
        <dbReference type="ARBA" id="ARBA00022622"/>
    </source>
</evidence>
<evidence type="ECO:0000313" key="15">
    <source>
        <dbReference type="EMBL" id="MXQ81488.1"/>
    </source>
</evidence>
<protein>
    <recommendedName>
        <fullName evidence="3">Thy-1 membrane glycoprotein</fullName>
    </recommendedName>
    <alternativeName>
        <fullName evidence="13">Thy-1 antigen</fullName>
    </alternativeName>
</protein>
<dbReference type="SUPFAM" id="SSF48726">
    <property type="entry name" value="Immunoglobulin"/>
    <property type="match status" value="1"/>
</dbReference>
<evidence type="ECO:0000256" key="13">
    <source>
        <dbReference type="ARBA" id="ARBA00032696"/>
    </source>
</evidence>
<evidence type="ECO:0000256" key="2">
    <source>
        <dbReference type="ARBA" id="ARBA00004609"/>
    </source>
</evidence>
<evidence type="ECO:0000256" key="6">
    <source>
        <dbReference type="ARBA" id="ARBA00022729"/>
    </source>
</evidence>
<comment type="caution">
    <text evidence="15">The sequence shown here is derived from an EMBL/GenBank/DDBJ whole genome shotgun (WGS) entry which is preliminary data.</text>
</comment>
<dbReference type="GO" id="GO:0030334">
    <property type="term" value="P:regulation of cell migration"/>
    <property type="evidence" value="ECO:0007669"/>
    <property type="project" value="InterPro"/>
</dbReference>
<dbReference type="InterPro" id="IPR036179">
    <property type="entry name" value="Ig-like_dom_sf"/>
</dbReference>
<keyword evidence="9" id="KW-0325">Glycoprotein</keyword>
<proteinExistence type="predicted"/>
<organism evidence="15 16">
    <name type="scientific">Bos mutus</name>
    <name type="common">wild yak</name>
    <dbReference type="NCBI Taxonomy" id="72004"/>
    <lineage>
        <taxon>Eukaryota</taxon>
        <taxon>Metazoa</taxon>
        <taxon>Chordata</taxon>
        <taxon>Craniata</taxon>
        <taxon>Vertebrata</taxon>
        <taxon>Euteleostomi</taxon>
        <taxon>Mammalia</taxon>
        <taxon>Eutheria</taxon>
        <taxon>Laurasiatheria</taxon>
        <taxon>Artiodactyla</taxon>
        <taxon>Ruminantia</taxon>
        <taxon>Pecora</taxon>
        <taxon>Bovidae</taxon>
        <taxon>Bovinae</taxon>
        <taxon>Bos</taxon>
    </lineage>
</organism>
<dbReference type="Pfam" id="PF00047">
    <property type="entry name" value="ig"/>
    <property type="match status" value="1"/>
</dbReference>
<keyword evidence="8" id="KW-1015">Disulfide bond</keyword>
<keyword evidence="6" id="KW-0732">Signal</keyword>
<evidence type="ECO:0000256" key="7">
    <source>
        <dbReference type="ARBA" id="ARBA00023136"/>
    </source>
</evidence>
<comment type="subcellular location">
    <subcellularLocation>
        <location evidence="2">Cell membrane</location>
        <topology evidence="2">Lipid-anchor</topology>
        <topology evidence="2">GPI-anchor</topology>
    </subcellularLocation>
</comment>
<evidence type="ECO:0000256" key="12">
    <source>
        <dbReference type="ARBA" id="ARBA00023319"/>
    </source>
</evidence>
<comment type="function">
    <text evidence="1">May play a role in cell-cell or cell-ligand interactions during synaptogenesis and other events in the brain.</text>
</comment>
<dbReference type="GO" id="GO:0005096">
    <property type="term" value="F:GTPase activator activity"/>
    <property type="evidence" value="ECO:0007669"/>
    <property type="project" value="TreeGrafter"/>
</dbReference>
<dbReference type="InterPro" id="IPR013783">
    <property type="entry name" value="Ig-like_fold"/>
</dbReference>
<dbReference type="GO" id="GO:0005925">
    <property type="term" value="C:focal adhesion"/>
    <property type="evidence" value="ECO:0007669"/>
    <property type="project" value="TreeGrafter"/>
</dbReference>
<dbReference type="Gene3D" id="2.60.40.10">
    <property type="entry name" value="Immunoglobulins"/>
    <property type="match status" value="1"/>
</dbReference>
<keyword evidence="16" id="KW-1185">Reference proteome</keyword>
<keyword evidence="12" id="KW-0393">Immunoglobulin domain</keyword>
<sequence length="202" mass="22366">MNPTIGIALLLTGPSPTWRGALLVPVLQVARGQKVTSLTACLVNQSLRLDCHHENTTTTPIQYEFSLTRDTKKWVLSGSNGVTRPEYSSRTKFFSKYNLKVLYLSNFTTKDEGIYTCELRLSGPNPSVSNKDVSVLRGEASPLQDQNGTELEILPMLISPGTGRKRSPESDMYSGGKESWLGWGWSSHHSFDAVDDARLESE</sequence>
<dbReference type="GO" id="GO:0043209">
    <property type="term" value="C:myelin sheath"/>
    <property type="evidence" value="ECO:0007669"/>
    <property type="project" value="TreeGrafter"/>
</dbReference>
<dbReference type="GO" id="GO:0007229">
    <property type="term" value="P:integrin-mediated signaling pathway"/>
    <property type="evidence" value="ECO:0007669"/>
    <property type="project" value="TreeGrafter"/>
</dbReference>
<dbReference type="PANTHER" id="PTHR19226">
    <property type="entry name" value="THY-1 MEMBRANE GLYCOPROTEIN"/>
    <property type="match status" value="1"/>
</dbReference>
<keyword evidence="4" id="KW-1003">Cell membrane</keyword>
<dbReference type="InterPro" id="IPR013151">
    <property type="entry name" value="Immunoglobulin_dom"/>
</dbReference>
<dbReference type="PANTHER" id="PTHR19226:SF2">
    <property type="entry name" value="THY-1 MEMBRANE GLYCOPROTEIN"/>
    <property type="match status" value="1"/>
</dbReference>
<dbReference type="GO" id="GO:0007155">
    <property type="term" value="P:cell adhesion"/>
    <property type="evidence" value="ECO:0007669"/>
    <property type="project" value="InterPro"/>
</dbReference>
<keyword evidence="11" id="KW-0449">Lipoprotein</keyword>
<name>A0A6B0QUC5_9CETA</name>
<dbReference type="GO" id="GO:0002682">
    <property type="term" value="P:regulation of immune system process"/>
    <property type="evidence" value="ECO:0007669"/>
    <property type="project" value="UniProtKB-ARBA"/>
</dbReference>